<reference evidence="1" key="1">
    <citation type="submission" date="2019-12" db="EMBL/GenBank/DDBJ databases">
        <authorList>
            <person name="Cremers G."/>
        </authorList>
    </citation>
    <scope>NUCLEOTIDE SEQUENCE</scope>
    <source>
        <strain evidence="1">Vvax</strain>
    </source>
</reference>
<dbReference type="Pfam" id="PF15943">
    <property type="entry name" value="YdaS_toxin"/>
    <property type="match status" value="1"/>
</dbReference>
<dbReference type="SUPFAM" id="SSF47413">
    <property type="entry name" value="lambda repressor-like DNA-binding domains"/>
    <property type="match status" value="1"/>
</dbReference>
<dbReference type="AlphaFoldDB" id="A0A679JB53"/>
<protein>
    <recommendedName>
        <fullName evidence="2">Cro/Cl family transcriptional regulator</fullName>
    </recommendedName>
</protein>
<name>A0A679JB53_VARPD</name>
<dbReference type="InterPro" id="IPR031856">
    <property type="entry name" value="YdaS_toxin-like"/>
</dbReference>
<gene>
    <name evidence="1" type="ORF">VVAX_04083</name>
</gene>
<organism evidence="1">
    <name type="scientific">Variovorax paradoxus</name>
    <dbReference type="NCBI Taxonomy" id="34073"/>
    <lineage>
        <taxon>Bacteria</taxon>
        <taxon>Pseudomonadati</taxon>
        <taxon>Pseudomonadota</taxon>
        <taxon>Betaproteobacteria</taxon>
        <taxon>Burkholderiales</taxon>
        <taxon>Comamonadaceae</taxon>
        <taxon>Variovorax</taxon>
    </lineage>
</organism>
<sequence>MEPVPEGIVALNEAIEIAGGERRLAERVGASHNGPYMWRQRKKVPADYCPGIERETGVRCERLRRDVPWGVLRGTAVHD</sequence>
<dbReference type="Gene3D" id="1.10.260.40">
    <property type="entry name" value="lambda repressor-like DNA-binding domains"/>
    <property type="match status" value="1"/>
</dbReference>
<accession>A0A679JB53</accession>
<evidence type="ECO:0008006" key="2">
    <source>
        <dbReference type="Google" id="ProtNLM"/>
    </source>
</evidence>
<dbReference type="InterPro" id="IPR010982">
    <property type="entry name" value="Lambda_DNA-bd_dom_sf"/>
</dbReference>
<evidence type="ECO:0000313" key="1">
    <source>
        <dbReference type="EMBL" id="CAA2107132.1"/>
    </source>
</evidence>
<proteinExistence type="predicted"/>
<dbReference type="EMBL" id="LR743507">
    <property type="protein sequence ID" value="CAA2107132.1"/>
    <property type="molecule type" value="Genomic_DNA"/>
</dbReference>
<dbReference type="RefSeq" id="WP_339091629.1">
    <property type="nucleotide sequence ID" value="NZ_LR743507.1"/>
</dbReference>
<dbReference type="GO" id="GO:0003677">
    <property type="term" value="F:DNA binding"/>
    <property type="evidence" value="ECO:0007669"/>
    <property type="project" value="InterPro"/>
</dbReference>